<evidence type="ECO:0000313" key="2">
    <source>
        <dbReference type="Proteomes" id="UP000321901"/>
    </source>
</evidence>
<dbReference type="RefSeq" id="WP_147058957.1">
    <property type="nucleotide sequence ID" value="NZ_BJYL01000034.1"/>
</dbReference>
<evidence type="ECO:0000313" key="1">
    <source>
        <dbReference type="EMBL" id="GEN84265.1"/>
    </source>
</evidence>
<dbReference type="Proteomes" id="UP000321901">
    <property type="component" value="Unassembled WGS sequence"/>
</dbReference>
<organism evidence="1 2">
    <name type="scientific">Sporosarcina luteola</name>
    <dbReference type="NCBI Taxonomy" id="582850"/>
    <lineage>
        <taxon>Bacteria</taxon>
        <taxon>Bacillati</taxon>
        <taxon>Bacillota</taxon>
        <taxon>Bacilli</taxon>
        <taxon>Bacillales</taxon>
        <taxon>Caryophanaceae</taxon>
        <taxon>Sporosarcina</taxon>
    </lineage>
</organism>
<comment type="caution">
    <text evidence="1">The sequence shown here is derived from an EMBL/GenBank/DDBJ whole genome shotgun (WGS) entry which is preliminary data.</text>
</comment>
<sequence length="138" mass="15366">MKRYIFSLLLVGLILTRCADKESADWKVSPTFTNENVILHGTKGKFGVVKLNGEADEPAFPADQGRLYAIYFLENGFSGQAYKITATHQDTGELVKLHEQEIFNTESQAKFGVKEAGLWKIDVAVDGKSYTDFVVEAE</sequence>
<protein>
    <submittedName>
        <fullName evidence="1">Uncharacterized protein</fullName>
    </submittedName>
</protein>
<keyword evidence="2" id="KW-1185">Reference proteome</keyword>
<dbReference type="EMBL" id="BJYL01000034">
    <property type="protein sequence ID" value="GEN84265.1"/>
    <property type="molecule type" value="Genomic_DNA"/>
</dbReference>
<dbReference type="OrthoDB" id="2453836at2"/>
<gene>
    <name evidence="1" type="ORF">SLU01_25770</name>
</gene>
<reference evidence="1 2" key="1">
    <citation type="submission" date="2019-07" db="EMBL/GenBank/DDBJ databases">
        <title>Whole genome shotgun sequence of Sporosarcina luteola NBRC 105378.</title>
        <authorList>
            <person name="Hosoyama A."/>
            <person name="Uohara A."/>
            <person name="Ohji S."/>
            <person name="Ichikawa N."/>
        </authorList>
    </citation>
    <scope>NUCLEOTIDE SEQUENCE [LARGE SCALE GENOMIC DNA]</scope>
    <source>
        <strain evidence="1 2">NBRC 105378</strain>
    </source>
</reference>
<proteinExistence type="predicted"/>
<dbReference type="AlphaFoldDB" id="A0A511Z9Z0"/>
<accession>A0A511Z9Z0</accession>
<name>A0A511Z9Z0_9BACL</name>
<dbReference type="Gene3D" id="2.60.40.3830">
    <property type="match status" value="1"/>
</dbReference>